<keyword evidence="2" id="KW-1185">Reference proteome</keyword>
<protein>
    <submittedName>
        <fullName evidence="1">Uncharacterized protein</fullName>
    </submittedName>
</protein>
<reference evidence="2" key="1">
    <citation type="submission" date="2017-09" db="EMBL/GenBank/DDBJ databases">
        <authorList>
            <person name="Palmer M."/>
            <person name="Steenkamp E.T."/>
            <person name="Coetzee M.P."/>
            <person name="Avontuur J.R."/>
            <person name="Van Zyl E."/>
            <person name="Chan W.-Y."/>
            <person name="Blom J."/>
            <person name="Venter S.N."/>
        </authorList>
    </citation>
    <scope>NUCLEOTIDE SEQUENCE [LARGE SCALE GENOMIC DNA]</scope>
    <source>
        <strain evidence="2">QC88-366</strain>
    </source>
</reference>
<sequence length="172" mass="20041">MIDKNNGNDYTVQELEDWKKLHEGMIKAALEGEKRIVFSMLIKYEEDLDYIRDVIDVLGYKGALFENYDIENPYYVLSSIESLRRDLFIIQRSVKGDSKLKVIIESMVKACRYYMNHTSVENDHIRMNTGLGAFRKMIGLNLKELINEYEFEIINDGLLSIIPSVVVMDKDD</sequence>
<dbReference type="AlphaFoldDB" id="A0A2K1Q594"/>
<dbReference type="EMBL" id="NWUO01000021">
    <property type="protein sequence ID" value="PNS10171.1"/>
    <property type="molecule type" value="Genomic_DNA"/>
</dbReference>
<dbReference type="Proteomes" id="UP000236345">
    <property type="component" value="Unassembled WGS sequence"/>
</dbReference>
<gene>
    <name evidence="1" type="ORF">COO59_19095</name>
</gene>
<comment type="caution">
    <text evidence="1">The sequence shown here is derived from an EMBL/GenBank/DDBJ whole genome shotgun (WGS) entry which is preliminary data.</text>
</comment>
<accession>A0A2K1Q594</accession>
<organism evidence="1 2">
    <name type="scientific">Mixta theicola</name>
    <dbReference type="NCBI Taxonomy" id="1458355"/>
    <lineage>
        <taxon>Bacteria</taxon>
        <taxon>Pseudomonadati</taxon>
        <taxon>Pseudomonadota</taxon>
        <taxon>Gammaproteobacteria</taxon>
        <taxon>Enterobacterales</taxon>
        <taxon>Erwiniaceae</taxon>
        <taxon>Mixta</taxon>
    </lineage>
</organism>
<evidence type="ECO:0000313" key="2">
    <source>
        <dbReference type="Proteomes" id="UP000236345"/>
    </source>
</evidence>
<evidence type="ECO:0000313" key="1">
    <source>
        <dbReference type="EMBL" id="PNS10171.1"/>
    </source>
</evidence>
<proteinExistence type="predicted"/>
<name>A0A2K1Q594_9GAMM</name>